<evidence type="ECO:0000313" key="16">
    <source>
        <dbReference type="Proteomes" id="UP000030635"/>
    </source>
</evidence>
<feature type="active site" evidence="12">
    <location>
        <position position="218"/>
    </location>
</feature>
<dbReference type="CDD" id="cd09112">
    <property type="entry name" value="PLDc_CLS_2"/>
    <property type="match status" value="1"/>
</dbReference>
<feature type="active site" evidence="12">
    <location>
        <position position="401"/>
    </location>
</feature>
<feature type="transmembrane region" description="Helical" evidence="12">
    <location>
        <begin position="35"/>
        <end position="54"/>
    </location>
</feature>
<dbReference type="InterPro" id="IPR001736">
    <property type="entry name" value="PLipase_D/transphosphatidylase"/>
</dbReference>
<dbReference type="eggNOG" id="COG1502">
    <property type="taxonomic scope" value="Bacteria"/>
</dbReference>
<dbReference type="AlphaFoldDB" id="A0A0A7G0T1"/>
<comment type="similarity">
    <text evidence="12">Belongs to the phospholipase D family. Cardiolipin synthase subfamily.</text>
</comment>
<feature type="domain" description="PLD phosphodiesterase" evidence="14">
    <location>
        <begin position="211"/>
        <end position="238"/>
    </location>
</feature>
<feature type="active site" evidence="12">
    <location>
        <position position="223"/>
    </location>
</feature>
<dbReference type="PROSITE" id="PS50035">
    <property type="entry name" value="PLD"/>
    <property type="match status" value="2"/>
</dbReference>
<evidence type="ECO:0000256" key="3">
    <source>
        <dbReference type="ARBA" id="ARBA00022516"/>
    </source>
</evidence>
<dbReference type="Pfam" id="PF13091">
    <property type="entry name" value="PLDc_2"/>
    <property type="match status" value="2"/>
</dbReference>
<dbReference type="SUPFAM" id="SSF56024">
    <property type="entry name" value="Phospholipase D/nuclease"/>
    <property type="match status" value="2"/>
</dbReference>
<dbReference type="RefSeq" id="WP_039311270.1">
    <property type="nucleotide sequence ID" value="NZ_CP006905.1"/>
</dbReference>
<dbReference type="CDD" id="cd09110">
    <property type="entry name" value="PLDc_CLS_1"/>
    <property type="match status" value="1"/>
</dbReference>
<keyword evidence="10 12" id="KW-0594">Phospholipid biosynthesis</keyword>
<dbReference type="InterPro" id="IPR027379">
    <property type="entry name" value="CLS_N"/>
</dbReference>
<dbReference type="PANTHER" id="PTHR21248:SF22">
    <property type="entry name" value="PHOSPHOLIPASE D"/>
    <property type="match status" value="1"/>
</dbReference>
<dbReference type="GO" id="GO:0032049">
    <property type="term" value="P:cardiolipin biosynthetic process"/>
    <property type="evidence" value="ECO:0007669"/>
    <property type="project" value="UniProtKB-UniRule"/>
</dbReference>
<evidence type="ECO:0000256" key="2">
    <source>
        <dbReference type="ARBA" id="ARBA00022475"/>
    </source>
</evidence>
<dbReference type="HOGENOM" id="CLU_038053_1_1_9"/>
<comment type="function">
    <text evidence="12">Catalyzes the reversible phosphatidyl group transfer from one phosphatidylglycerol molecule to another to form cardiolipin (CL) (diphosphatidylglycerol) and glycerol.</text>
</comment>
<reference evidence="15 16" key="1">
    <citation type="journal article" date="2015" name="Infect. Genet. Evol.">
        <title>Genomic sequences of six botulinum neurotoxin-producing strains representing three clostridial species illustrate the mobility and diversity of botulinum neurotoxin genes.</title>
        <authorList>
            <person name="Smith T.J."/>
            <person name="Hill K.K."/>
            <person name="Xie G."/>
            <person name="Foley B.T."/>
            <person name="Williamson C.H."/>
            <person name="Foster J.T."/>
            <person name="Johnson S.L."/>
            <person name="Chertkov O."/>
            <person name="Teshima H."/>
            <person name="Gibbons H.S."/>
            <person name="Johnsky L.A."/>
            <person name="Karavis M.A."/>
            <person name="Smith L.A."/>
        </authorList>
    </citation>
    <scope>NUCLEOTIDE SEQUENCE [LARGE SCALE GENOMIC DNA]</scope>
    <source>
        <strain evidence="15">Sullivan</strain>
    </source>
</reference>
<dbReference type="Gene3D" id="3.30.870.10">
    <property type="entry name" value="Endonuclease Chain A"/>
    <property type="match status" value="2"/>
</dbReference>
<comment type="caution">
    <text evidence="12">Lacks conserved residue(s) required for the propagation of feature annotation.</text>
</comment>
<dbReference type="NCBIfam" id="TIGR04265">
    <property type="entry name" value="bac_cardiolipin"/>
    <property type="match status" value="1"/>
</dbReference>
<evidence type="ECO:0000256" key="6">
    <source>
        <dbReference type="ARBA" id="ARBA00022737"/>
    </source>
</evidence>
<evidence type="ECO:0000256" key="5">
    <source>
        <dbReference type="ARBA" id="ARBA00022692"/>
    </source>
</evidence>
<dbReference type="EC" id="2.7.8.-" evidence="12 13"/>
<keyword evidence="11 12" id="KW-1208">Phospholipid metabolism</keyword>
<evidence type="ECO:0000313" key="15">
    <source>
        <dbReference type="EMBL" id="AIY84691.1"/>
    </source>
</evidence>
<evidence type="ECO:0000256" key="9">
    <source>
        <dbReference type="ARBA" id="ARBA00023136"/>
    </source>
</evidence>
<comment type="subcellular location">
    <subcellularLocation>
        <location evidence="1 12">Cell membrane</location>
        <topology evidence="1 12">Multi-pass membrane protein</topology>
    </subcellularLocation>
</comment>
<dbReference type="OrthoDB" id="9762009at2"/>
<keyword evidence="2 12" id="KW-1003">Cell membrane</keyword>
<evidence type="ECO:0000256" key="12">
    <source>
        <dbReference type="HAMAP-Rule" id="MF_01916"/>
    </source>
</evidence>
<evidence type="ECO:0000256" key="10">
    <source>
        <dbReference type="ARBA" id="ARBA00023209"/>
    </source>
</evidence>
<dbReference type="GO" id="GO:0008808">
    <property type="term" value="F:cardiolipin synthase activity"/>
    <property type="evidence" value="ECO:0007669"/>
    <property type="project" value="UniProtKB-UniRule"/>
</dbReference>
<feature type="domain" description="PLD phosphodiesterase" evidence="14">
    <location>
        <begin position="389"/>
        <end position="416"/>
    </location>
</feature>
<keyword evidence="5 12" id="KW-0812">Transmembrane</keyword>
<gene>
    <name evidence="15" type="primary">cls</name>
    <name evidence="15" type="ORF">U729_425</name>
</gene>
<dbReference type="PANTHER" id="PTHR21248">
    <property type="entry name" value="CARDIOLIPIN SYNTHASE"/>
    <property type="match status" value="1"/>
</dbReference>
<dbReference type="InterPro" id="IPR022924">
    <property type="entry name" value="Cardiolipin_synthase"/>
</dbReference>
<feature type="active site" evidence="12">
    <location>
        <position position="394"/>
    </location>
</feature>
<dbReference type="InterPro" id="IPR025202">
    <property type="entry name" value="PLD-like_dom"/>
</dbReference>
<evidence type="ECO:0000259" key="14">
    <source>
        <dbReference type="PROSITE" id="PS50035"/>
    </source>
</evidence>
<proteinExistence type="inferred from homology"/>
<dbReference type="HAMAP" id="MF_01916">
    <property type="entry name" value="Cardiolipin_synth_Cls"/>
    <property type="match status" value="1"/>
</dbReference>
<dbReference type="EMBL" id="CP006905">
    <property type="protein sequence ID" value="AIY84691.1"/>
    <property type="molecule type" value="Genomic_DNA"/>
</dbReference>
<evidence type="ECO:0000256" key="8">
    <source>
        <dbReference type="ARBA" id="ARBA00023098"/>
    </source>
</evidence>
<dbReference type="FunFam" id="3.30.870.10:FF:000014">
    <property type="entry name" value="Cardiolipin synthase"/>
    <property type="match status" value="1"/>
</dbReference>
<sequence length="476" mass="54404">MGIVITLGVLLIILNLACAFSIIFIERKDPTTTWAWLLIFILLPGLGFIIYILIGQNFSRQKLFKEKRINDVNKKKELNKISGDSSGHDGGEQFKDLRRMNYNNCGARYTVGNDVDIFINGEDKFKKLLEDIKNAKEYIHIEYYIFRKDRIGKKIVEALEKKLEEGVEVRLLVDSMGSYTVTKKKLKRYLELGGRFAIFFPGLLPHINTRVNFRNHRKIVVIDGKFGYVGGFNVGDEYVNLDKKIGFWRDTHIRIRGMAVNDLNERFLLDWCYAAKEELNDFGIFLPKKEYRGGDVGVQIVTSGPDHNEEYIKNAYIKLINNAKKNVYITSPYFVPDAPVLESIRIAALSGVDVRILVPGKPDHKFMKWAADSYLCDLFSAGVKVYYYRKGFIHSKTIVVDGSVVSIGTANMDIRSFSLNFEVNAFIFDEGKAKECEGDFMNDLKDSVEVTQQMFESRPKSVRIAESLVRLVSPIL</sequence>
<dbReference type="KEGG" id="cbv:U729_425"/>
<keyword evidence="7 12" id="KW-1133">Transmembrane helix</keyword>
<dbReference type="Proteomes" id="UP000030635">
    <property type="component" value="Chromosome"/>
</dbReference>
<name>A0A0A7G0T1_9CLOT</name>
<keyword evidence="6" id="KW-0677">Repeat</keyword>
<evidence type="ECO:0000256" key="7">
    <source>
        <dbReference type="ARBA" id="ARBA00022989"/>
    </source>
</evidence>
<feature type="active site" evidence="12">
    <location>
        <position position="396"/>
    </location>
</feature>
<comment type="catalytic activity">
    <reaction evidence="12">
        <text>2 a 1,2-diacyl-sn-glycero-3-phospho-(1'-sn-glycerol) = a cardiolipin + glycerol</text>
        <dbReference type="Rhea" id="RHEA:31451"/>
        <dbReference type="ChEBI" id="CHEBI:17754"/>
        <dbReference type="ChEBI" id="CHEBI:62237"/>
        <dbReference type="ChEBI" id="CHEBI:64716"/>
    </reaction>
</comment>
<protein>
    <recommendedName>
        <fullName evidence="12 13">Cardiolipin synthase</fullName>
        <shortName evidence="12">CL synthase</shortName>
        <ecNumber evidence="12 13">2.7.8.-</ecNumber>
    </recommendedName>
</protein>
<feature type="active site" evidence="12">
    <location>
        <position position="216"/>
    </location>
</feature>
<evidence type="ECO:0000256" key="13">
    <source>
        <dbReference type="NCBIfam" id="TIGR04265"/>
    </source>
</evidence>
<keyword evidence="8 12" id="KW-0443">Lipid metabolism</keyword>
<keyword evidence="4 12" id="KW-0808">Transferase</keyword>
<dbReference type="SMART" id="SM00155">
    <property type="entry name" value="PLDc"/>
    <property type="match status" value="2"/>
</dbReference>
<keyword evidence="9 12" id="KW-0472">Membrane</keyword>
<accession>A0A0A7G0T1</accession>
<dbReference type="STRING" id="1561.NPD11_2580"/>
<dbReference type="Pfam" id="PF13396">
    <property type="entry name" value="PLDc_N"/>
    <property type="match status" value="1"/>
</dbReference>
<dbReference type="InterPro" id="IPR030874">
    <property type="entry name" value="Cardiolipin_synth_Firmi"/>
</dbReference>
<organism evidence="15 16">
    <name type="scientific">Clostridium baratii str. Sullivan</name>
    <dbReference type="NCBI Taxonomy" id="1415775"/>
    <lineage>
        <taxon>Bacteria</taxon>
        <taxon>Bacillati</taxon>
        <taxon>Bacillota</taxon>
        <taxon>Clostridia</taxon>
        <taxon>Eubacteriales</taxon>
        <taxon>Clostridiaceae</taxon>
        <taxon>Clostridium</taxon>
    </lineage>
</organism>
<evidence type="ECO:0000256" key="1">
    <source>
        <dbReference type="ARBA" id="ARBA00004651"/>
    </source>
</evidence>
<evidence type="ECO:0000256" key="4">
    <source>
        <dbReference type="ARBA" id="ARBA00022679"/>
    </source>
</evidence>
<keyword evidence="16" id="KW-1185">Reference proteome</keyword>
<keyword evidence="3 12" id="KW-0444">Lipid biosynthesis</keyword>
<evidence type="ECO:0000256" key="11">
    <source>
        <dbReference type="ARBA" id="ARBA00023264"/>
    </source>
</evidence>
<dbReference type="GO" id="GO:0005886">
    <property type="term" value="C:plasma membrane"/>
    <property type="evidence" value="ECO:0007669"/>
    <property type="project" value="UniProtKB-SubCell"/>
</dbReference>